<evidence type="ECO:0000259" key="5">
    <source>
        <dbReference type="PROSITE" id="PS50110"/>
    </source>
</evidence>
<dbReference type="Gene3D" id="1.10.10.10">
    <property type="entry name" value="Winged helix-like DNA-binding domain superfamily/Winged helix DNA-binding domain"/>
    <property type="match status" value="1"/>
</dbReference>
<feature type="domain" description="Response regulatory" evidence="5">
    <location>
        <begin position="8"/>
        <end position="124"/>
    </location>
</feature>
<dbReference type="CDD" id="cd06170">
    <property type="entry name" value="LuxR_C_like"/>
    <property type="match status" value="1"/>
</dbReference>
<evidence type="ECO:0008006" key="8">
    <source>
        <dbReference type="Google" id="ProtNLM"/>
    </source>
</evidence>
<dbReference type="PROSITE" id="PS50110">
    <property type="entry name" value="RESPONSE_REGULATORY"/>
    <property type="match status" value="1"/>
</dbReference>
<dbReference type="InterPro" id="IPR036388">
    <property type="entry name" value="WH-like_DNA-bd_sf"/>
</dbReference>
<dbReference type="InterPro" id="IPR051015">
    <property type="entry name" value="EvgA-like"/>
</dbReference>
<dbReference type="SUPFAM" id="SSF52172">
    <property type="entry name" value="CheY-like"/>
    <property type="match status" value="1"/>
</dbReference>
<dbReference type="InterPro" id="IPR001789">
    <property type="entry name" value="Sig_transdc_resp-reg_receiver"/>
</dbReference>
<proteinExistence type="predicted"/>
<keyword evidence="7" id="KW-1185">Reference proteome</keyword>
<dbReference type="SUPFAM" id="SSF46894">
    <property type="entry name" value="C-terminal effector domain of the bipartite response regulators"/>
    <property type="match status" value="1"/>
</dbReference>
<reference evidence="6 7" key="1">
    <citation type="journal article" date="2012" name="Science">
        <title>Ecological populations of bacteria act as socially cohesive units of antibiotic production and resistance.</title>
        <authorList>
            <person name="Cordero O.X."/>
            <person name="Wildschutte H."/>
            <person name="Kirkup B."/>
            <person name="Proehl S."/>
            <person name="Ngo L."/>
            <person name="Hussain F."/>
            <person name="Le Roux F."/>
            <person name="Mincer T."/>
            <person name="Polz M.F."/>
        </authorList>
    </citation>
    <scope>NUCLEOTIDE SEQUENCE [LARGE SCALE GENOMIC DNA]</scope>
    <source>
        <strain evidence="6 7">1F-267</strain>
    </source>
</reference>
<evidence type="ECO:0000313" key="7">
    <source>
        <dbReference type="Proteomes" id="UP000094638"/>
    </source>
</evidence>
<dbReference type="RefSeq" id="WP_017103057.1">
    <property type="nucleotide sequence ID" value="NZ_AJZO02000195.1"/>
</dbReference>
<evidence type="ECO:0000256" key="1">
    <source>
        <dbReference type="ARBA" id="ARBA00022553"/>
    </source>
</evidence>
<dbReference type="SMART" id="SM00421">
    <property type="entry name" value="HTH_LUXR"/>
    <property type="match status" value="1"/>
</dbReference>
<dbReference type="CDD" id="cd17535">
    <property type="entry name" value="REC_NarL-like"/>
    <property type="match status" value="1"/>
</dbReference>
<dbReference type="Gene3D" id="3.40.50.2300">
    <property type="match status" value="1"/>
</dbReference>
<protein>
    <recommendedName>
        <fullName evidence="8">DNA-binding response regulator</fullName>
    </recommendedName>
</protein>
<dbReference type="PRINTS" id="PR00038">
    <property type="entry name" value="HTHLUXR"/>
</dbReference>
<evidence type="ECO:0000313" key="6">
    <source>
        <dbReference type="EMBL" id="OEF47400.1"/>
    </source>
</evidence>
<dbReference type="PANTHER" id="PTHR45566:SF2">
    <property type="entry name" value="NARL SUBFAMILY"/>
    <property type="match status" value="1"/>
</dbReference>
<keyword evidence="1 3" id="KW-0597">Phosphoprotein</keyword>
<accession>A0ABX3B5F2</accession>
<comment type="caution">
    <text evidence="6">The sequence shown here is derived from an EMBL/GenBank/DDBJ whole genome shotgun (WGS) entry which is preliminary data.</text>
</comment>
<gene>
    <name evidence="6" type="ORF">A163_21785</name>
</gene>
<evidence type="ECO:0000256" key="2">
    <source>
        <dbReference type="ARBA" id="ARBA00023125"/>
    </source>
</evidence>
<dbReference type="InterPro" id="IPR058245">
    <property type="entry name" value="NreC/VraR/RcsB-like_REC"/>
</dbReference>
<dbReference type="InterPro" id="IPR016032">
    <property type="entry name" value="Sig_transdc_resp-reg_C-effctor"/>
</dbReference>
<sequence length="207" mass="23534">MLSNQPKRCLVIDSFPLVRETLSQQLLSLDNVAEVKESSSVADALSLLKKEQFDLLTMDVELGRDNGFELMKRVKATGYQGKILFISRFDYSLHSALAKRNGANGYISKTEPTFIVRDAMSYVLRGYNLFKQNDSNVNINTENLSSRELTVYHYLINGYNNKQIAEILFLSEKTISTYKSRILSKFSASTIVELIKVSEFTSMKTTR</sequence>
<dbReference type="EMBL" id="AJZO02000195">
    <property type="protein sequence ID" value="OEF47400.1"/>
    <property type="molecule type" value="Genomic_DNA"/>
</dbReference>
<organism evidence="6 7">
    <name type="scientific">Vibrio tasmaniensis 1F-267</name>
    <dbReference type="NCBI Taxonomy" id="1191324"/>
    <lineage>
        <taxon>Bacteria</taxon>
        <taxon>Pseudomonadati</taxon>
        <taxon>Pseudomonadota</taxon>
        <taxon>Gammaproteobacteria</taxon>
        <taxon>Vibrionales</taxon>
        <taxon>Vibrionaceae</taxon>
        <taxon>Vibrio</taxon>
    </lineage>
</organism>
<feature type="domain" description="HTH luxR-type" evidence="4">
    <location>
        <begin position="137"/>
        <end position="202"/>
    </location>
</feature>
<dbReference type="Proteomes" id="UP000094638">
    <property type="component" value="Unassembled WGS sequence"/>
</dbReference>
<dbReference type="InterPro" id="IPR011006">
    <property type="entry name" value="CheY-like_superfamily"/>
</dbReference>
<name>A0ABX3B5F2_9VIBR</name>
<dbReference type="SMART" id="SM00448">
    <property type="entry name" value="REC"/>
    <property type="match status" value="1"/>
</dbReference>
<dbReference type="PANTHER" id="PTHR45566">
    <property type="entry name" value="HTH-TYPE TRANSCRIPTIONAL REGULATOR YHJB-RELATED"/>
    <property type="match status" value="1"/>
</dbReference>
<dbReference type="InterPro" id="IPR000792">
    <property type="entry name" value="Tscrpt_reg_LuxR_C"/>
</dbReference>
<dbReference type="PROSITE" id="PS00622">
    <property type="entry name" value="HTH_LUXR_1"/>
    <property type="match status" value="1"/>
</dbReference>
<dbReference type="Pfam" id="PF00196">
    <property type="entry name" value="GerE"/>
    <property type="match status" value="1"/>
</dbReference>
<dbReference type="Pfam" id="PF00072">
    <property type="entry name" value="Response_reg"/>
    <property type="match status" value="1"/>
</dbReference>
<evidence type="ECO:0000256" key="3">
    <source>
        <dbReference type="PROSITE-ProRule" id="PRU00169"/>
    </source>
</evidence>
<feature type="modified residue" description="4-aspartylphosphate" evidence="3">
    <location>
        <position position="59"/>
    </location>
</feature>
<dbReference type="PROSITE" id="PS50043">
    <property type="entry name" value="HTH_LUXR_2"/>
    <property type="match status" value="1"/>
</dbReference>
<keyword evidence="2" id="KW-0238">DNA-binding</keyword>
<evidence type="ECO:0000259" key="4">
    <source>
        <dbReference type="PROSITE" id="PS50043"/>
    </source>
</evidence>